<keyword evidence="4" id="KW-1003">Cell membrane</keyword>
<reference evidence="13 14" key="1">
    <citation type="journal article" date="2013" name="J. Mol. Microbiol. Biotechnol.">
        <title>Analysis of the Complete Genomes of Acholeplasma brassicae , A. palmae and A. laidlawii and Their Comparison to the Obligate Parasites from ' Candidatus Phytoplasma'.</title>
        <authorList>
            <person name="Kube M."/>
            <person name="Siewert C."/>
            <person name="Migdoll A.M."/>
            <person name="Duduk B."/>
            <person name="Holz S."/>
            <person name="Rabus R."/>
            <person name="Seemuller E."/>
            <person name="Mitrovic J."/>
            <person name="Muller I."/>
            <person name="Buttner C."/>
            <person name="Reinhardt R."/>
        </authorList>
    </citation>
    <scope>NUCLEOTIDE SEQUENCE [LARGE SCALE GENOMIC DNA]</scope>
    <source>
        <strain evidence="13 14">J233</strain>
    </source>
</reference>
<dbReference type="HOGENOM" id="CLU_000604_84_4_14"/>
<dbReference type="InterPro" id="IPR011527">
    <property type="entry name" value="ABC1_TM_dom"/>
</dbReference>
<dbReference type="PANTHER" id="PTHR43394">
    <property type="entry name" value="ATP-DEPENDENT PERMEASE MDL1, MITOCHONDRIAL"/>
    <property type="match status" value="1"/>
</dbReference>
<keyword evidence="7" id="KW-0067">ATP-binding</keyword>
<dbReference type="OrthoDB" id="383768at2"/>
<dbReference type="PROSITE" id="PS00211">
    <property type="entry name" value="ABC_TRANSPORTER_1"/>
    <property type="match status" value="1"/>
</dbReference>
<dbReference type="Proteomes" id="UP000032740">
    <property type="component" value="Chromosome"/>
</dbReference>
<dbReference type="Pfam" id="PF00005">
    <property type="entry name" value="ABC_tran"/>
    <property type="match status" value="1"/>
</dbReference>
<dbReference type="InterPro" id="IPR003593">
    <property type="entry name" value="AAA+_ATPase"/>
</dbReference>
<dbReference type="InterPro" id="IPR003439">
    <property type="entry name" value="ABC_transporter-like_ATP-bd"/>
</dbReference>
<keyword evidence="3" id="KW-0813">Transport</keyword>
<dbReference type="InterPro" id="IPR017871">
    <property type="entry name" value="ABC_transporter-like_CS"/>
</dbReference>
<dbReference type="CDD" id="cd03254">
    <property type="entry name" value="ABCC_Glucan_exporter_like"/>
    <property type="match status" value="1"/>
</dbReference>
<dbReference type="SUPFAM" id="SSF52540">
    <property type="entry name" value="P-loop containing nucleoside triphosphate hydrolases"/>
    <property type="match status" value="1"/>
</dbReference>
<dbReference type="EMBL" id="FO681347">
    <property type="protein sequence ID" value="CCV64170.1"/>
    <property type="molecule type" value="Genomic_DNA"/>
</dbReference>
<dbReference type="AlphaFoldDB" id="U4KPJ4"/>
<keyword evidence="6" id="KW-0547">Nucleotide-binding</keyword>
<evidence type="ECO:0000256" key="4">
    <source>
        <dbReference type="ARBA" id="ARBA00022475"/>
    </source>
</evidence>
<evidence type="ECO:0000256" key="3">
    <source>
        <dbReference type="ARBA" id="ARBA00022448"/>
    </source>
</evidence>
<evidence type="ECO:0000313" key="14">
    <source>
        <dbReference type="Proteomes" id="UP000032740"/>
    </source>
</evidence>
<organism evidence="13 14">
    <name type="scientific">Alteracholeplasma palmae (strain ATCC 49389 / J233)</name>
    <name type="common">Acholeplasma palmae</name>
    <dbReference type="NCBI Taxonomy" id="1318466"/>
    <lineage>
        <taxon>Bacteria</taxon>
        <taxon>Bacillati</taxon>
        <taxon>Mycoplasmatota</taxon>
        <taxon>Mollicutes</taxon>
        <taxon>Acholeplasmatales</taxon>
        <taxon>Acholeplasmataceae</taxon>
        <taxon>Acholeplasma</taxon>
    </lineage>
</organism>
<evidence type="ECO:0000259" key="12">
    <source>
        <dbReference type="PROSITE" id="PS50929"/>
    </source>
</evidence>
<dbReference type="STRING" id="1318466.BN85405930"/>
<dbReference type="Gene3D" id="1.20.1560.10">
    <property type="entry name" value="ABC transporter type 1, transmembrane domain"/>
    <property type="match status" value="1"/>
</dbReference>
<evidence type="ECO:0000256" key="10">
    <source>
        <dbReference type="SAM" id="Phobius"/>
    </source>
</evidence>
<keyword evidence="8 10" id="KW-1133">Transmembrane helix</keyword>
<evidence type="ECO:0000256" key="5">
    <source>
        <dbReference type="ARBA" id="ARBA00022692"/>
    </source>
</evidence>
<feature type="transmembrane region" description="Helical" evidence="10">
    <location>
        <begin position="293"/>
        <end position="320"/>
    </location>
</feature>
<feature type="domain" description="ABC transporter" evidence="11">
    <location>
        <begin position="376"/>
        <end position="610"/>
    </location>
</feature>
<evidence type="ECO:0000256" key="7">
    <source>
        <dbReference type="ARBA" id="ARBA00022840"/>
    </source>
</evidence>
<dbReference type="InterPro" id="IPR027417">
    <property type="entry name" value="P-loop_NTPase"/>
</dbReference>
<evidence type="ECO:0000256" key="8">
    <source>
        <dbReference type="ARBA" id="ARBA00022989"/>
    </source>
</evidence>
<feature type="transmembrane region" description="Helical" evidence="10">
    <location>
        <begin position="100"/>
        <end position="123"/>
    </location>
</feature>
<comment type="similarity">
    <text evidence="2">Belongs to the ABC transporter superfamily.</text>
</comment>
<evidence type="ECO:0000256" key="6">
    <source>
        <dbReference type="ARBA" id="ARBA00022741"/>
    </source>
</evidence>
<dbReference type="PANTHER" id="PTHR43394:SF1">
    <property type="entry name" value="ATP-BINDING CASSETTE SUB-FAMILY B MEMBER 10, MITOCHONDRIAL"/>
    <property type="match status" value="1"/>
</dbReference>
<feature type="domain" description="ABC transmembrane type-1" evidence="12">
    <location>
        <begin position="47"/>
        <end position="342"/>
    </location>
</feature>
<evidence type="ECO:0000256" key="9">
    <source>
        <dbReference type="ARBA" id="ARBA00023136"/>
    </source>
</evidence>
<dbReference type="InterPro" id="IPR039421">
    <property type="entry name" value="Type_1_exporter"/>
</dbReference>
<dbReference type="FunFam" id="3.40.50.300:FF:000287">
    <property type="entry name" value="Multidrug ABC transporter ATP-binding protein"/>
    <property type="match status" value="1"/>
</dbReference>
<accession>U4KPJ4</accession>
<feature type="transmembrane region" description="Helical" evidence="10">
    <location>
        <begin position="201"/>
        <end position="220"/>
    </location>
</feature>
<dbReference type="SUPFAM" id="SSF90123">
    <property type="entry name" value="ABC transporter transmembrane region"/>
    <property type="match status" value="1"/>
</dbReference>
<evidence type="ECO:0000259" key="11">
    <source>
        <dbReference type="PROSITE" id="PS50893"/>
    </source>
</evidence>
<comment type="subcellular location">
    <subcellularLocation>
        <location evidence="1">Cell membrane</location>
        <topology evidence="1">Multi-pass membrane protein</topology>
    </subcellularLocation>
</comment>
<dbReference type="GO" id="GO:0005524">
    <property type="term" value="F:ATP binding"/>
    <property type="evidence" value="ECO:0007669"/>
    <property type="project" value="UniProtKB-KW"/>
</dbReference>
<dbReference type="CDD" id="cd18547">
    <property type="entry name" value="ABC_6TM_Tm288_like"/>
    <property type="match status" value="1"/>
</dbReference>
<feature type="transmembrane region" description="Helical" evidence="10">
    <location>
        <begin position="42"/>
        <end position="67"/>
    </location>
</feature>
<dbReference type="PROSITE" id="PS50893">
    <property type="entry name" value="ABC_TRANSPORTER_2"/>
    <property type="match status" value="1"/>
</dbReference>
<dbReference type="SMART" id="SM00382">
    <property type="entry name" value="AAA"/>
    <property type="match status" value="1"/>
</dbReference>
<keyword evidence="5 10" id="KW-0812">Transmembrane</keyword>
<dbReference type="GO" id="GO:0016887">
    <property type="term" value="F:ATP hydrolysis activity"/>
    <property type="evidence" value="ECO:0007669"/>
    <property type="project" value="InterPro"/>
</dbReference>
<feature type="transmembrane region" description="Helical" evidence="10">
    <location>
        <begin position="178"/>
        <end position="195"/>
    </location>
</feature>
<dbReference type="RefSeq" id="WP_026657965.1">
    <property type="nucleotide sequence ID" value="NC_022538.1"/>
</dbReference>
<gene>
    <name evidence="13" type="ORF">BN85405930</name>
</gene>
<keyword evidence="9 10" id="KW-0472">Membrane</keyword>
<dbReference type="Gene3D" id="3.40.50.300">
    <property type="entry name" value="P-loop containing nucleotide triphosphate hydrolases"/>
    <property type="match status" value="1"/>
</dbReference>
<dbReference type="GO" id="GO:0005886">
    <property type="term" value="C:plasma membrane"/>
    <property type="evidence" value="ECO:0007669"/>
    <property type="project" value="UniProtKB-SubCell"/>
</dbReference>
<dbReference type="Pfam" id="PF00664">
    <property type="entry name" value="ABC_membrane"/>
    <property type="match status" value="1"/>
</dbReference>
<keyword evidence="14" id="KW-1185">Reference proteome</keyword>
<dbReference type="PROSITE" id="PS50929">
    <property type="entry name" value="ABC_TM1F"/>
    <property type="match status" value="1"/>
</dbReference>
<dbReference type="GO" id="GO:0015421">
    <property type="term" value="F:ABC-type oligopeptide transporter activity"/>
    <property type="evidence" value="ECO:0007669"/>
    <property type="project" value="TreeGrafter"/>
</dbReference>
<evidence type="ECO:0000256" key="2">
    <source>
        <dbReference type="ARBA" id="ARBA00005417"/>
    </source>
</evidence>
<proteinExistence type="inferred from homology"/>
<sequence>MQNNKQKLNDSNQNQGNRRIKFEKPKDFKGTMKKLAIYLKPYYFRIALSGILAIIAALLTVFAPYMLGLIITEITKLHDGRELTGIVLFKGFVLSLNKGFILLVVIYLTATLLNYLQGFLLIATTQNLTYQLRKDLAHKINHLPLAFFDKYQYGDILSRSTNDVETINSTLTQSISEIFRSITLVVSILVIMFVIQWQMAIIVTLGVIVSLVVASQFVRVSQKFFKRQAKSNGELSGHVEETYSGHTIVKLFNHQEQSKKTFDRVNDELFDSSWKSQFISGIMFPIQMFLGNLAYIGVVIFGAFLILNGSLEVGFMMTYIQYTRQVNQPIQQIGSTASVFQQIAAAAERVFLLLDAPSEPEETNKQTEIPQFKGNVEFKNVSFGYLENQEIIKGFNANIKAGQTVAIVGPTGAGKTTIVNLLMRFYEINKGEILIDGVNINKLKRETVRSLFGMVLQDTWLFEGTILENIKYGSIDKTQDEVIEASKAAQINHFIKSLPDSYHFVLNEDGTNISQGQRQLITIARAMLSNKPMLILDEATSSVDTRTEKLIQSAMDNLMKNRTSFVIAHRLSTIKNADLILVMKDGNIIELGTHQELLEKKGFYETLYNSQFENN</sequence>
<dbReference type="InterPro" id="IPR036640">
    <property type="entry name" value="ABC1_TM_sf"/>
</dbReference>
<dbReference type="KEGG" id="apal:BN85405930"/>
<dbReference type="FunFam" id="1.20.1560.10:FF:000011">
    <property type="entry name" value="Multidrug ABC transporter ATP-binding protein"/>
    <property type="match status" value="1"/>
</dbReference>
<protein>
    <submittedName>
        <fullName evidence="13">ABC-type transport system, permease and ATPase components</fullName>
    </submittedName>
</protein>
<name>U4KPJ4_ALTPJ</name>
<evidence type="ECO:0000313" key="13">
    <source>
        <dbReference type="EMBL" id="CCV64170.1"/>
    </source>
</evidence>
<evidence type="ECO:0000256" key="1">
    <source>
        <dbReference type="ARBA" id="ARBA00004651"/>
    </source>
</evidence>